<dbReference type="OrthoDB" id="9181047at2"/>
<keyword evidence="2" id="KW-1185">Reference proteome</keyword>
<reference evidence="1 2" key="1">
    <citation type="submission" date="2018-10" db="EMBL/GenBank/DDBJ databases">
        <title>Genomic Encyclopedia of Archaeal and Bacterial Type Strains, Phase II (KMG-II): from individual species to whole genera.</title>
        <authorList>
            <person name="Goeker M."/>
        </authorList>
    </citation>
    <scope>NUCLEOTIDE SEQUENCE [LARGE SCALE GENOMIC DNA]</scope>
    <source>
        <strain evidence="1 2">DSM 235</strain>
    </source>
</reference>
<dbReference type="EMBL" id="RBXL01000001">
    <property type="protein sequence ID" value="RKT46416.1"/>
    <property type="molecule type" value="Genomic_DNA"/>
</dbReference>
<comment type="caution">
    <text evidence="1">The sequence shown here is derived from an EMBL/GenBank/DDBJ whole genome shotgun (WGS) entry which is preliminary data.</text>
</comment>
<dbReference type="InterPro" id="IPR034660">
    <property type="entry name" value="DinB/YfiT-like"/>
</dbReference>
<proteinExistence type="predicted"/>
<gene>
    <name evidence="1" type="ORF">BDD21_3929</name>
</gene>
<evidence type="ECO:0000313" key="1">
    <source>
        <dbReference type="EMBL" id="RKT46416.1"/>
    </source>
</evidence>
<dbReference type="SUPFAM" id="SSF109854">
    <property type="entry name" value="DinB/YfiT-like putative metalloenzymes"/>
    <property type="match status" value="1"/>
</dbReference>
<sequence>MRGGAPDNLDPLRALIPWHERRAADLGLRLYASFVSPAAILRAFRRDALQARTLAQGLSEEQGRARIRIARFPGIEESSRDWSVYMTLDHLVMVNTAVMVLIHAICTDHNHGAEIVLEDVRPHDDAGPDRITALGAAVERYTDVVQRLGTLRSRERHPHPWFGPLNARQWHAVAAIHNRTHRAQIEKILRRLRA</sequence>
<accession>A0A495VAI4</accession>
<dbReference type="Proteomes" id="UP000274556">
    <property type="component" value="Unassembled WGS sequence"/>
</dbReference>
<name>A0A495VAI4_9GAMM</name>
<dbReference type="AlphaFoldDB" id="A0A495VAI4"/>
<protein>
    <submittedName>
        <fullName evidence="1">DinB family protein</fullName>
    </submittedName>
</protein>
<evidence type="ECO:0000313" key="2">
    <source>
        <dbReference type="Proteomes" id="UP000274556"/>
    </source>
</evidence>
<dbReference type="RefSeq" id="WP_120798537.1">
    <property type="nucleotide sequence ID" value="NZ_RBXL01000001.1"/>
</dbReference>
<organism evidence="1 2">
    <name type="scientific">Thiocapsa rosea</name>
    <dbReference type="NCBI Taxonomy" id="69360"/>
    <lineage>
        <taxon>Bacteria</taxon>
        <taxon>Pseudomonadati</taxon>
        <taxon>Pseudomonadota</taxon>
        <taxon>Gammaproteobacteria</taxon>
        <taxon>Chromatiales</taxon>
        <taxon>Chromatiaceae</taxon>
        <taxon>Thiocapsa</taxon>
    </lineage>
</organism>
<dbReference type="Gene3D" id="1.20.120.450">
    <property type="entry name" value="dinb family like domain"/>
    <property type="match status" value="1"/>
</dbReference>